<accession>A0A0M3HXN3</accession>
<dbReference type="Proteomes" id="UP000036681">
    <property type="component" value="Unplaced"/>
</dbReference>
<protein>
    <submittedName>
        <fullName evidence="2">Uncharacterized protein</fullName>
    </submittedName>
</protein>
<evidence type="ECO:0000313" key="1">
    <source>
        <dbReference type="Proteomes" id="UP000036681"/>
    </source>
</evidence>
<evidence type="ECO:0000313" key="2">
    <source>
        <dbReference type="WBParaSite" id="ALUE_0000811801-mRNA-1"/>
    </source>
</evidence>
<name>A0A0M3HXN3_ASCLU</name>
<dbReference type="AlphaFoldDB" id="A0A0M3HXN3"/>
<proteinExistence type="predicted"/>
<sequence>MLTPLCASLIQFNDLSFFRAHQCSSLYRAAPFDRITLLKCAVVTQKSQYFHHFIINRLFLTQATDTVYIVTLHWNSSHRRWDLNSNKIFINRPFIHITDRADEQLRSVGE</sequence>
<dbReference type="WBParaSite" id="ALUE_0000811801-mRNA-1">
    <property type="protein sequence ID" value="ALUE_0000811801-mRNA-1"/>
    <property type="gene ID" value="ALUE_0000811801"/>
</dbReference>
<keyword evidence="1" id="KW-1185">Reference proteome</keyword>
<organism evidence="1 2">
    <name type="scientific">Ascaris lumbricoides</name>
    <name type="common">Giant roundworm</name>
    <dbReference type="NCBI Taxonomy" id="6252"/>
    <lineage>
        <taxon>Eukaryota</taxon>
        <taxon>Metazoa</taxon>
        <taxon>Ecdysozoa</taxon>
        <taxon>Nematoda</taxon>
        <taxon>Chromadorea</taxon>
        <taxon>Rhabditida</taxon>
        <taxon>Spirurina</taxon>
        <taxon>Ascaridomorpha</taxon>
        <taxon>Ascaridoidea</taxon>
        <taxon>Ascarididae</taxon>
        <taxon>Ascaris</taxon>
    </lineage>
</organism>
<reference evidence="2" key="1">
    <citation type="submission" date="2017-02" db="UniProtKB">
        <authorList>
            <consortium name="WormBaseParasite"/>
        </authorList>
    </citation>
    <scope>IDENTIFICATION</scope>
</reference>